<accession>A0A1J4JRS3</accession>
<dbReference type="VEuPathDB" id="TrichDB:TRFO_33513"/>
<dbReference type="Proteomes" id="UP000179807">
    <property type="component" value="Unassembled WGS sequence"/>
</dbReference>
<gene>
    <name evidence="1" type="ORF">TRFO_33513</name>
</gene>
<dbReference type="Gene3D" id="2.60.120.260">
    <property type="entry name" value="Galactose-binding domain-like"/>
    <property type="match status" value="1"/>
</dbReference>
<evidence type="ECO:0000313" key="2">
    <source>
        <dbReference type="Proteomes" id="UP000179807"/>
    </source>
</evidence>
<evidence type="ECO:0000313" key="1">
    <source>
        <dbReference type="EMBL" id="OHS99948.1"/>
    </source>
</evidence>
<dbReference type="GeneID" id="94843825"/>
<organism evidence="1 2">
    <name type="scientific">Tritrichomonas foetus</name>
    <dbReference type="NCBI Taxonomy" id="1144522"/>
    <lineage>
        <taxon>Eukaryota</taxon>
        <taxon>Metamonada</taxon>
        <taxon>Parabasalia</taxon>
        <taxon>Tritrichomonadida</taxon>
        <taxon>Tritrichomonadidae</taxon>
        <taxon>Tritrichomonas</taxon>
    </lineage>
</organism>
<proteinExistence type="predicted"/>
<sequence length="449" mass="53633">MNKYPDDFTFIVNGKKYQTNRFIAGLLSPKISQLHFTDESINEYNINTQNPGDFDDILSFVNFEPKLLSKNDILFISEIFRQLGNDEYFKIYSNYQETLTIDNVLSRLEDKLLFSRSTFHPSLNLFDCSFLDEEISFISKHFCDIIQDEQRKPKYNFQTGEKINNNERHFHDLDIEILEIILQNPNLKLYNEDFLFDFIFSLFEKSIDNSKCLKLFENVKFEYLSANSIEKFISIFDFEDITKPIWSSICQRLLLTPSTDKNENDNNNRYTSKIIQIPYKNTINEGLFHYLREKYSNDPYDYGIVEITASSVVSDSQEYQPKNSINLFDDNNNIFESKDLPNQWICYKFNNFHFKLLKYQIRTWDFEVNFHHLRNWVIETSNDGNKWNEIDQQKNCKSLNSNKNSCIFHVKSSSSDFVQFIRLRQIGHNWYDKDYLIFNSIEFYGELME</sequence>
<dbReference type="InterPro" id="IPR008979">
    <property type="entry name" value="Galactose-bd-like_sf"/>
</dbReference>
<keyword evidence="2" id="KW-1185">Reference proteome</keyword>
<dbReference type="RefSeq" id="XP_068353085.1">
    <property type="nucleotide sequence ID" value="XM_068509121.1"/>
</dbReference>
<dbReference type="SUPFAM" id="SSF49785">
    <property type="entry name" value="Galactose-binding domain-like"/>
    <property type="match status" value="1"/>
</dbReference>
<comment type="caution">
    <text evidence="1">The sequence shown here is derived from an EMBL/GenBank/DDBJ whole genome shotgun (WGS) entry which is preliminary data.</text>
</comment>
<name>A0A1J4JRS3_9EUKA</name>
<reference evidence="1" key="1">
    <citation type="submission" date="2016-10" db="EMBL/GenBank/DDBJ databases">
        <authorList>
            <person name="Benchimol M."/>
            <person name="Almeida L.G."/>
            <person name="Vasconcelos A.T."/>
            <person name="Perreira-Neves A."/>
            <person name="Rosa I.A."/>
            <person name="Tasca T."/>
            <person name="Bogo M.R."/>
            <person name="de Souza W."/>
        </authorList>
    </citation>
    <scope>NUCLEOTIDE SEQUENCE [LARGE SCALE GENOMIC DNA]</scope>
    <source>
        <strain evidence="1">K</strain>
    </source>
</reference>
<dbReference type="AlphaFoldDB" id="A0A1J4JRS3"/>
<dbReference type="EMBL" id="MLAK01000979">
    <property type="protein sequence ID" value="OHS99948.1"/>
    <property type="molecule type" value="Genomic_DNA"/>
</dbReference>
<protein>
    <submittedName>
        <fullName evidence="1">Uncharacterized protein</fullName>
    </submittedName>
</protein>